<dbReference type="VEuPathDB" id="TriTrypDB:Tc_MARK_4175"/>
<dbReference type="VEuPathDB" id="TriTrypDB:TcBrA4_0057970"/>
<reference evidence="2 4" key="1">
    <citation type="journal article" date="2018" name="Microb. Genom.">
        <title>Expanding an expanded genome: long-read sequencing of Trypanosoma cruzi.</title>
        <authorList>
            <person name="Berna L."/>
            <person name="Rodriguez M."/>
            <person name="Chiribao M.L."/>
            <person name="Parodi-Talice A."/>
            <person name="Pita S."/>
            <person name="Rijo G."/>
            <person name="Alvarez-Valin F."/>
            <person name="Robello C."/>
        </authorList>
    </citation>
    <scope>NUCLEOTIDE SEQUENCE [LARGE SCALE GENOMIC DNA]</scope>
    <source>
        <strain evidence="2 4">Dm28c</strain>
    </source>
</reference>
<dbReference type="Proteomes" id="UP000246121">
    <property type="component" value="Unassembled WGS sequence"/>
</dbReference>
<evidence type="ECO:0000256" key="1">
    <source>
        <dbReference type="SAM" id="MobiDB-lite"/>
    </source>
</evidence>
<organism evidence="2 4">
    <name type="scientific">Trypanosoma cruzi</name>
    <dbReference type="NCBI Taxonomy" id="5693"/>
    <lineage>
        <taxon>Eukaryota</taxon>
        <taxon>Discoba</taxon>
        <taxon>Euglenozoa</taxon>
        <taxon>Kinetoplastea</taxon>
        <taxon>Metakinetoplastina</taxon>
        <taxon>Trypanosomatida</taxon>
        <taxon>Trypanosomatidae</taxon>
        <taxon>Trypanosoma</taxon>
        <taxon>Schizotrypanum</taxon>
    </lineage>
</organism>
<accession>A0A2V2UMU4</accession>
<dbReference type="VEuPathDB" id="TriTrypDB:C3747_9g353"/>
<dbReference type="VEuPathDB" id="TriTrypDB:TcCLB.508357.30"/>
<dbReference type="OrthoDB" id="241347at2759"/>
<dbReference type="EMBL" id="PRFA01000252">
    <property type="protein sequence ID" value="PWU84138.1"/>
    <property type="molecule type" value="Genomic_DNA"/>
</dbReference>
<dbReference type="VEuPathDB" id="TriTrypDB:TCSYLVIO_005504"/>
<evidence type="ECO:0000313" key="4">
    <source>
        <dbReference type="Proteomes" id="UP000246121"/>
    </source>
</evidence>
<gene>
    <name evidence="2" type="ORF">C4B63_252g10</name>
    <name evidence="3" type="ORF">C4B63_2g503</name>
</gene>
<dbReference type="AlphaFoldDB" id="A0A2V2UMU4"/>
<proteinExistence type="predicted"/>
<dbReference type="VEuPathDB" id="TriTrypDB:TcCL_ESM04350"/>
<dbReference type="VEuPathDB" id="TriTrypDB:TcG_06187"/>
<dbReference type="VEuPathDB" id="TriTrypDB:TcCLB.508355.370"/>
<sequence length="453" mass="51549">MGETCSKTANAAALENRRIQREIRLGILPVSRPVSPYTSPQASQTTLSARQVHGPIGQRKVSPSDNRSRVLYTPPRRGFENSTSSVGRGPHNNAVRISPSLPHFASNERSPMRPGMCFPSKATHQPSGTMGANAPKRLHWLNKSGKLKSNGDAGMHRGFLKEDKKIKPVIRQALNLLCVEEIRCRTEISNEAMTQLKKLEDKVTSITELESIRTSVLEIIKLQTKSREAVIEQELTERKFLFVWMNQTVEEDRLKALIDATKERHQNSVFVCPTSSRSESRFFASYERPHSQAVEIREKSPLESIAYHDPCNKEATKEKDFFKNTISYSKPVCCRNAFIEEDVQSDDLNRKIGRQTYLMHQTIPSYSYKNMDIVPDVYSSNFRLGRERDASEFLPSDQISPRFLPNFSEEGRSFSSYRSTVLDPFKTPRRTPVELKNDSDLAMRRRLAALLLV</sequence>
<dbReference type="VEuPathDB" id="TriTrypDB:TCDM_04535"/>
<dbReference type="VEuPathDB" id="TriTrypDB:C4B63_252g10"/>
<dbReference type="VEuPathDB" id="TriTrypDB:C4B63_2g503"/>
<dbReference type="VEuPathDB" id="TriTrypDB:BCY84_14668"/>
<evidence type="ECO:0000313" key="3">
    <source>
        <dbReference type="EMBL" id="PWV02829.1"/>
    </source>
</evidence>
<protein>
    <submittedName>
        <fullName evidence="2">Uncharacterized protein</fullName>
    </submittedName>
</protein>
<evidence type="ECO:0000313" key="2">
    <source>
        <dbReference type="EMBL" id="PWU84138.1"/>
    </source>
</evidence>
<comment type="caution">
    <text evidence="2">The sequence shown here is derived from an EMBL/GenBank/DDBJ whole genome shotgun (WGS) entry which is preliminary data.</text>
</comment>
<name>A0A2V2UMU4_TRYCR</name>
<feature type="compositionally biased region" description="Polar residues" evidence="1">
    <location>
        <begin position="36"/>
        <end position="49"/>
    </location>
</feature>
<dbReference type="VEuPathDB" id="TriTrypDB:ECC02_007506"/>
<dbReference type="EMBL" id="PRFA01000002">
    <property type="protein sequence ID" value="PWV02829.1"/>
    <property type="molecule type" value="Genomic_DNA"/>
</dbReference>
<feature type="region of interest" description="Disordered" evidence="1">
    <location>
        <begin position="33"/>
        <end position="114"/>
    </location>
</feature>